<dbReference type="GO" id="GO:0000049">
    <property type="term" value="F:tRNA binding"/>
    <property type="evidence" value="ECO:0007669"/>
    <property type="project" value="UniProtKB-KW"/>
</dbReference>
<dbReference type="GO" id="GO:0005739">
    <property type="term" value="C:mitochondrion"/>
    <property type="evidence" value="ECO:0007669"/>
    <property type="project" value="TreeGrafter"/>
</dbReference>
<dbReference type="PANTHER" id="PTHR11933:SF5">
    <property type="entry name" value="MITOCHONDRIAL TRNA-SPECIFIC 2-THIOURIDYLASE 1"/>
    <property type="match status" value="1"/>
</dbReference>
<dbReference type="Pfam" id="PF03054">
    <property type="entry name" value="tRNA_Me_trans"/>
    <property type="match status" value="1"/>
</dbReference>
<evidence type="ECO:0000256" key="7">
    <source>
        <dbReference type="ARBA" id="ARBA00022741"/>
    </source>
</evidence>
<dbReference type="EC" id="2.8.1.14" evidence="3"/>
<dbReference type="CDD" id="cd01998">
    <property type="entry name" value="MnmA_TRMU-like"/>
    <property type="match status" value="1"/>
</dbReference>
<evidence type="ECO:0000256" key="4">
    <source>
        <dbReference type="ARBA" id="ARBA00022555"/>
    </source>
</evidence>
<dbReference type="EMBL" id="KN880468">
    <property type="protein sequence ID" value="KIY70418.1"/>
    <property type="molecule type" value="Genomic_DNA"/>
</dbReference>
<keyword evidence="5" id="KW-0808">Transferase</keyword>
<feature type="compositionally biased region" description="Basic and acidic residues" evidence="12">
    <location>
        <begin position="436"/>
        <end position="445"/>
    </location>
</feature>
<dbReference type="PANTHER" id="PTHR11933">
    <property type="entry name" value="TRNA 5-METHYLAMINOMETHYL-2-THIOURIDYLATE -METHYLTRANSFERASE"/>
    <property type="match status" value="1"/>
</dbReference>
<keyword evidence="8" id="KW-0067">ATP-binding</keyword>
<organism evidence="15 16">
    <name type="scientific">Cylindrobasidium torrendii FP15055 ss-10</name>
    <dbReference type="NCBI Taxonomy" id="1314674"/>
    <lineage>
        <taxon>Eukaryota</taxon>
        <taxon>Fungi</taxon>
        <taxon>Dikarya</taxon>
        <taxon>Basidiomycota</taxon>
        <taxon>Agaricomycotina</taxon>
        <taxon>Agaricomycetes</taxon>
        <taxon>Agaricomycetidae</taxon>
        <taxon>Agaricales</taxon>
        <taxon>Marasmiineae</taxon>
        <taxon>Physalacriaceae</taxon>
        <taxon>Cylindrobasidium</taxon>
    </lineage>
</organism>
<comment type="function">
    <text evidence="1">Catalyzes the 2-thiolation of uridine at the wobble position (U34) of mitochondrial tRNA(Lys), tRNA(Glu) and tRNA(Gln). Required for the formation of 5-taurinomethyl-2-thiouridine (tm5s2U) of mitochondrial tRNA(Lys), tRNA(Glu), and tRNA(Gln) at the wobble position. ATP is required to activate the C2 atom of the wobble base.</text>
</comment>
<feature type="region of interest" description="Disordered" evidence="12">
    <location>
        <begin position="414"/>
        <end position="527"/>
    </location>
</feature>
<dbReference type="Gene3D" id="2.40.30.10">
    <property type="entry name" value="Translation factors"/>
    <property type="match status" value="1"/>
</dbReference>
<evidence type="ECO:0000256" key="8">
    <source>
        <dbReference type="ARBA" id="ARBA00022840"/>
    </source>
</evidence>
<dbReference type="InterPro" id="IPR004506">
    <property type="entry name" value="MnmA-like"/>
</dbReference>
<evidence type="ECO:0000256" key="2">
    <source>
        <dbReference type="ARBA" id="ARBA00006191"/>
    </source>
</evidence>
<evidence type="ECO:0000256" key="3">
    <source>
        <dbReference type="ARBA" id="ARBA00011953"/>
    </source>
</evidence>
<comment type="catalytic activity">
    <reaction evidence="11">
        <text>5-taurinomethyluridine(34) in tRNA + S-sulfanyl-L-cysteinyl-[protein] + AH2 + ATP = 5-taurinomethyl-2-thiouridine(34) in tRNA + L-cysteinyl-[protein] + A + AMP + diphosphate + H(+)</text>
        <dbReference type="Rhea" id="RHEA:47040"/>
        <dbReference type="Rhea" id="RHEA-COMP:10131"/>
        <dbReference type="Rhea" id="RHEA-COMP:11726"/>
        <dbReference type="Rhea" id="RHEA-COMP:11732"/>
        <dbReference type="Rhea" id="RHEA-COMP:11733"/>
        <dbReference type="ChEBI" id="CHEBI:13193"/>
        <dbReference type="ChEBI" id="CHEBI:15378"/>
        <dbReference type="ChEBI" id="CHEBI:17499"/>
        <dbReference type="ChEBI" id="CHEBI:29950"/>
        <dbReference type="ChEBI" id="CHEBI:30616"/>
        <dbReference type="ChEBI" id="CHEBI:33019"/>
        <dbReference type="ChEBI" id="CHEBI:61963"/>
        <dbReference type="ChEBI" id="CHEBI:87171"/>
        <dbReference type="ChEBI" id="CHEBI:87172"/>
        <dbReference type="ChEBI" id="CHEBI:456215"/>
        <dbReference type="EC" id="2.8.1.14"/>
    </reaction>
</comment>
<keyword evidence="9" id="KW-0694">RNA-binding</keyword>
<dbReference type="InterPro" id="IPR046885">
    <property type="entry name" value="MnmA-like_C"/>
</dbReference>
<dbReference type="InterPro" id="IPR046884">
    <property type="entry name" value="MnmA-like_central"/>
</dbReference>
<gene>
    <name evidence="15" type="ORF">CYLTODRAFT_419774</name>
</gene>
<evidence type="ECO:0000259" key="14">
    <source>
        <dbReference type="Pfam" id="PF20259"/>
    </source>
</evidence>
<dbReference type="AlphaFoldDB" id="A0A0D7BIN3"/>
<proteinExistence type="inferred from homology"/>
<dbReference type="GO" id="GO:0016783">
    <property type="term" value="F:sulfurtransferase activity"/>
    <property type="evidence" value="ECO:0007669"/>
    <property type="project" value="InterPro"/>
</dbReference>
<evidence type="ECO:0000256" key="6">
    <source>
        <dbReference type="ARBA" id="ARBA00022694"/>
    </source>
</evidence>
<comment type="similarity">
    <text evidence="2">Belongs to the MnmA/TRMU family.</text>
</comment>
<dbReference type="Pfam" id="PF20259">
    <property type="entry name" value="tRNA_Me_trans_M"/>
    <property type="match status" value="1"/>
</dbReference>
<name>A0A0D7BIN3_9AGAR</name>
<protein>
    <recommendedName>
        <fullName evidence="3">tRNA-5-taurinomethyluridine 2-sulfurtransferase</fullName>
        <ecNumber evidence="3">2.8.1.14</ecNumber>
    </recommendedName>
</protein>
<dbReference type="GO" id="GO:0002143">
    <property type="term" value="P:tRNA wobble position uridine thiolation"/>
    <property type="evidence" value="ECO:0007669"/>
    <property type="project" value="TreeGrafter"/>
</dbReference>
<dbReference type="SUPFAM" id="SSF52402">
    <property type="entry name" value="Adenine nucleotide alpha hydrolases-like"/>
    <property type="match status" value="1"/>
</dbReference>
<sequence>MFRCTSVVVKRTWTRRVSTSAQPHGYWPKKGDKVIIGMSGGVDSSVVARLLANEDYDLSAVFMRNWDTRDELATDSNGTGCEWEKDWKDVQAVCKLLDIPCQMIDLTKQYWNRVFEPALRVWESGQTPNPDVWCNREIKFGELLEHLPDQKSWFATGHYARKGWSMGDPPRPLLLRSADPLKDQSYYMSTMPEAGLARSIFPIGHLTKRRVIELAHEYNLPTADRPESMGLCFVGERGKFHDFLNAYIQPKDGPVVDMETGRRVGTHTGLWTLTEGQKPRLRGMPEKMYVTHKDPKTNTVYIARGGHPALLRDTFRPTDWEWLWKDTPPEGFVHGTEIRGTAKIRHRMPEVPCTLRSIDGGGLEVILDEAQTGVAPGQAVSMWDSMGAVLGSGTIPPPTHVVAPALDVRVVKPPYRSRRDYQRKSGPKPVLPVSGEHAEGYDARRSKPKQTPFFPQNLPPSAGQKSLPHTEVSSSKPRAGQSRASAADTGLDWKPVGMSMPSEHVKPPPRRRLSGINKLERSYERQQ</sequence>
<dbReference type="Proteomes" id="UP000054007">
    <property type="component" value="Unassembled WGS sequence"/>
</dbReference>
<dbReference type="GO" id="GO:0005524">
    <property type="term" value="F:ATP binding"/>
    <property type="evidence" value="ECO:0007669"/>
    <property type="project" value="UniProtKB-KW"/>
</dbReference>
<keyword evidence="16" id="KW-1185">Reference proteome</keyword>
<evidence type="ECO:0000256" key="10">
    <source>
        <dbReference type="ARBA" id="ARBA00023157"/>
    </source>
</evidence>
<keyword evidence="10" id="KW-1015">Disulfide bond</keyword>
<feature type="compositionally biased region" description="Basic and acidic residues" evidence="12">
    <location>
        <begin position="518"/>
        <end position="527"/>
    </location>
</feature>
<dbReference type="NCBIfam" id="NF001138">
    <property type="entry name" value="PRK00143.1"/>
    <property type="match status" value="1"/>
</dbReference>
<evidence type="ECO:0000256" key="5">
    <source>
        <dbReference type="ARBA" id="ARBA00022679"/>
    </source>
</evidence>
<evidence type="ECO:0000256" key="1">
    <source>
        <dbReference type="ARBA" id="ARBA00003986"/>
    </source>
</evidence>
<feature type="domain" description="tRNA-specific 2-thiouridylase MnmA-like C-terminal" evidence="13">
    <location>
        <begin position="313"/>
        <end position="395"/>
    </location>
</feature>
<feature type="domain" description="tRNA-specific 2-thiouridylase MnmA-like central" evidence="14">
    <location>
        <begin position="242"/>
        <end position="304"/>
    </location>
</feature>
<accession>A0A0D7BIN3</accession>
<dbReference type="OrthoDB" id="3685at2759"/>
<dbReference type="Pfam" id="PF20258">
    <property type="entry name" value="tRNA_Me_trans_C"/>
    <property type="match status" value="1"/>
</dbReference>
<keyword evidence="6" id="KW-0819">tRNA processing</keyword>
<evidence type="ECO:0000313" key="16">
    <source>
        <dbReference type="Proteomes" id="UP000054007"/>
    </source>
</evidence>
<evidence type="ECO:0000256" key="11">
    <source>
        <dbReference type="ARBA" id="ARBA00049564"/>
    </source>
</evidence>
<evidence type="ECO:0000259" key="13">
    <source>
        <dbReference type="Pfam" id="PF20258"/>
    </source>
</evidence>
<dbReference type="STRING" id="1314674.A0A0D7BIN3"/>
<dbReference type="Gene3D" id="3.40.50.620">
    <property type="entry name" value="HUPs"/>
    <property type="match status" value="1"/>
</dbReference>
<keyword evidence="7" id="KW-0547">Nucleotide-binding</keyword>
<reference evidence="15 16" key="1">
    <citation type="journal article" date="2015" name="Fungal Genet. Biol.">
        <title>Evolution of novel wood decay mechanisms in Agaricales revealed by the genome sequences of Fistulina hepatica and Cylindrobasidium torrendii.</title>
        <authorList>
            <person name="Floudas D."/>
            <person name="Held B.W."/>
            <person name="Riley R."/>
            <person name="Nagy L.G."/>
            <person name="Koehler G."/>
            <person name="Ransdell A.S."/>
            <person name="Younus H."/>
            <person name="Chow J."/>
            <person name="Chiniquy J."/>
            <person name="Lipzen A."/>
            <person name="Tritt A."/>
            <person name="Sun H."/>
            <person name="Haridas S."/>
            <person name="LaButti K."/>
            <person name="Ohm R.A."/>
            <person name="Kues U."/>
            <person name="Blanchette R.A."/>
            <person name="Grigoriev I.V."/>
            <person name="Minto R.E."/>
            <person name="Hibbett D.S."/>
        </authorList>
    </citation>
    <scope>NUCLEOTIDE SEQUENCE [LARGE SCALE GENOMIC DNA]</scope>
    <source>
        <strain evidence="15 16">FP15055 ss-10</strain>
    </source>
</reference>
<dbReference type="InterPro" id="IPR023382">
    <property type="entry name" value="MnmA-like_central_sf"/>
</dbReference>
<dbReference type="InterPro" id="IPR014729">
    <property type="entry name" value="Rossmann-like_a/b/a_fold"/>
</dbReference>
<keyword evidence="4" id="KW-0820">tRNA-binding</keyword>
<evidence type="ECO:0000313" key="15">
    <source>
        <dbReference type="EMBL" id="KIY70418.1"/>
    </source>
</evidence>
<dbReference type="NCBIfam" id="TIGR00420">
    <property type="entry name" value="trmU"/>
    <property type="match status" value="1"/>
</dbReference>
<evidence type="ECO:0000256" key="9">
    <source>
        <dbReference type="ARBA" id="ARBA00022884"/>
    </source>
</evidence>
<evidence type="ECO:0000256" key="12">
    <source>
        <dbReference type="SAM" id="MobiDB-lite"/>
    </source>
</evidence>
<dbReference type="Gene3D" id="2.30.30.280">
    <property type="entry name" value="Adenine nucleotide alpha hydrolases-like domains"/>
    <property type="match status" value="1"/>
</dbReference>